<name>A0A0A9FB44_ARUDO</name>
<organism evidence="1">
    <name type="scientific">Arundo donax</name>
    <name type="common">Giant reed</name>
    <name type="synonym">Donax arundinaceus</name>
    <dbReference type="NCBI Taxonomy" id="35708"/>
    <lineage>
        <taxon>Eukaryota</taxon>
        <taxon>Viridiplantae</taxon>
        <taxon>Streptophyta</taxon>
        <taxon>Embryophyta</taxon>
        <taxon>Tracheophyta</taxon>
        <taxon>Spermatophyta</taxon>
        <taxon>Magnoliopsida</taxon>
        <taxon>Liliopsida</taxon>
        <taxon>Poales</taxon>
        <taxon>Poaceae</taxon>
        <taxon>PACMAD clade</taxon>
        <taxon>Arundinoideae</taxon>
        <taxon>Arundineae</taxon>
        <taxon>Arundo</taxon>
    </lineage>
</organism>
<dbReference type="EMBL" id="GBRH01188354">
    <property type="protein sequence ID" value="JAE09542.1"/>
    <property type="molecule type" value="Transcribed_RNA"/>
</dbReference>
<proteinExistence type="predicted"/>
<reference evidence="1" key="1">
    <citation type="submission" date="2014-09" db="EMBL/GenBank/DDBJ databases">
        <authorList>
            <person name="Magalhaes I.L.F."/>
            <person name="Oliveira U."/>
            <person name="Santos F.R."/>
            <person name="Vidigal T.H.D.A."/>
            <person name="Brescovit A.D."/>
            <person name="Santos A.J."/>
        </authorList>
    </citation>
    <scope>NUCLEOTIDE SEQUENCE</scope>
    <source>
        <tissue evidence="1">Shoot tissue taken approximately 20 cm above the soil surface</tissue>
    </source>
</reference>
<accession>A0A0A9FB44</accession>
<dbReference type="AlphaFoldDB" id="A0A0A9FB44"/>
<sequence>MPVSSTVPRAGFARSCVIIQIRSTSDAWLGKRGLEPYGSVRFFSVRLLVLKSKLCGVNVNLSS</sequence>
<reference evidence="1" key="2">
    <citation type="journal article" date="2015" name="Data Brief">
        <title>Shoot transcriptome of the giant reed, Arundo donax.</title>
        <authorList>
            <person name="Barrero R.A."/>
            <person name="Guerrero F.D."/>
            <person name="Moolhuijzen P."/>
            <person name="Goolsby J.A."/>
            <person name="Tidwell J."/>
            <person name="Bellgard S.E."/>
            <person name="Bellgard M.I."/>
        </authorList>
    </citation>
    <scope>NUCLEOTIDE SEQUENCE</scope>
    <source>
        <tissue evidence="1">Shoot tissue taken approximately 20 cm above the soil surface</tissue>
    </source>
</reference>
<protein>
    <submittedName>
        <fullName evidence="1">Uncharacterized protein</fullName>
    </submittedName>
</protein>
<evidence type="ECO:0000313" key="1">
    <source>
        <dbReference type="EMBL" id="JAE09542.1"/>
    </source>
</evidence>